<dbReference type="Proteomes" id="UP000283805">
    <property type="component" value="Unassembled WGS sequence"/>
</dbReference>
<dbReference type="AlphaFoldDB" id="A0A3R7D7U0"/>
<keyword evidence="1" id="KW-0812">Transmembrane</keyword>
<evidence type="ECO:0000313" key="3">
    <source>
        <dbReference type="Proteomes" id="UP000283805"/>
    </source>
</evidence>
<keyword evidence="1" id="KW-1133">Transmembrane helix</keyword>
<evidence type="ECO:0000256" key="1">
    <source>
        <dbReference type="SAM" id="Phobius"/>
    </source>
</evidence>
<accession>A0A3R7D7U0</accession>
<keyword evidence="1" id="KW-0472">Membrane</keyword>
<name>A0A3R7D7U0_9EURY</name>
<feature type="transmembrane region" description="Helical" evidence="1">
    <location>
        <begin position="43"/>
        <end position="62"/>
    </location>
</feature>
<dbReference type="EMBL" id="RAPO01000004">
    <property type="protein sequence ID" value="RKD89120.1"/>
    <property type="molecule type" value="Genomic_DNA"/>
</dbReference>
<evidence type="ECO:0000313" key="2">
    <source>
        <dbReference type="EMBL" id="RKD89120.1"/>
    </source>
</evidence>
<keyword evidence="3" id="KW-1185">Reference proteome</keyword>
<comment type="caution">
    <text evidence="2">The sequence shown here is derived from an EMBL/GenBank/DDBJ whole genome shotgun (WGS) entry which is preliminary data.</text>
</comment>
<protein>
    <submittedName>
        <fullName evidence="2">Uncharacterized protein</fullName>
    </submittedName>
</protein>
<organism evidence="2 3">
    <name type="scientific">Halopiger aswanensis</name>
    <dbReference type="NCBI Taxonomy" id="148449"/>
    <lineage>
        <taxon>Archaea</taxon>
        <taxon>Methanobacteriati</taxon>
        <taxon>Methanobacteriota</taxon>
        <taxon>Stenosarchaea group</taxon>
        <taxon>Halobacteria</taxon>
        <taxon>Halobacteriales</taxon>
        <taxon>Natrialbaceae</taxon>
        <taxon>Halopiger</taxon>
    </lineage>
</organism>
<sequence>MCGWGHIIHMNDDAVVQRLNLIIGLLVVVIAILLWPILPKLLFITGLVLFAVVAGLMIWGMTQTYR</sequence>
<proteinExistence type="predicted"/>
<gene>
    <name evidence="2" type="ORF">ATJ93_3946</name>
</gene>
<reference evidence="2 3" key="1">
    <citation type="submission" date="2018-09" db="EMBL/GenBank/DDBJ databases">
        <title>Genomic Encyclopedia of Archaeal and Bacterial Type Strains, Phase II (KMG-II): from individual species to whole genera.</title>
        <authorList>
            <person name="Goeker M."/>
        </authorList>
    </citation>
    <scope>NUCLEOTIDE SEQUENCE [LARGE SCALE GENOMIC DNA]</scope>
    <source>
        <strain evidence="2 3">DSM 13151</strain>
    </source>
</reference>
<feature type="transmembrane region" description="Helical" evidence="1">
    <location>
        <begin position="19"/>
        <end position="37"/>
    </location>
</feature>